<dbReference type="InterPro" id="IPR009906">
    <property type="entry name" value="D-Glu_cyclase"/>
</dbReference>
<keyword evidence="2 3" id="KW-0456">Lyase</keyword>
<organism evidence="4 5">
    <name type="scientific">Pseudohalocynthiibacter aestuariivivens</name>
    <dbReference type="NCBI Taxonomy" id="1591409"/>
    <lineage>
        <taxon>Bacteria</taxon>
        <taxon>Pseudomonadati</taxon>
        <taxon>Pseudomonadota</taxon>
        <taxon>Alphaproteobacteria</taxon>
        <taxon>Rhodobacterales</taxon>
        <taxon>Paracoccaceae</taxon>
        <taxon>Pseudohalocynthiibacter</taxon>
    </lineage>
</organism>
<sequence>MPLHAALYSELRKRDAQAVRAAIREGSYDRHTAGLAPGKLQCNLAIVSENVALDFLRFCQRNPKPCPVVGVGNTGDPFLPILGKDIDIRTDVPRYRVFRDGQLAEEVTSIGHLWSDDLVTVALGCSFTFENALIANGIPVRHIEQDKTVPMFRTSIPLVPAGVFAGEMVATMRPIHKDRVEDAYRISAAFPHAHGAPIAQGNPADIGIADLNKPDWGDPVDVGNDEVPVYWACGVTPQNVLLNAKLPLCITHAPGHMLIADVDETLEGPAFQTMKQT</sequence>
<dbReference type="EC" id="4.2.1.-" evidence="3"/>
<keyword evidence="5" id="KW-1185">Reference proteome</keyword>
<evidence type="ECO:0000313" key="5">
    <source>
        <dbReference type="Proteomes" id="UP001589683"/>
    </source>
</evidence>
<name>A0ABV5JD94_9RHOB</name>
<comment type="caution">
    <text evidence="4">The sequence shown here is derived from an EMBL/GenBank/DDBJ whole genome shotgun (WGS) entry which is preliminary data.</text>
</comment>
<dbReference type="Gene3D" id="3.40.1640.10">
    <property type="entry name" value="PSTPO5379-like"/>
    <property type="match status" value="1"/>
</dbReference>
<evidence type="ECO:0000313" key="4">
    <source>
        <dbReference type="EMBL" id="MFB9231439.1"/>
    </source>
</evidence>
<accession>A0ABV5JD94</accession>
<evidence type="ECO:0000256" key="1">
    <source>
        <dbReference type="ARBA" id="ARBA00007896"/>
    </source>
</evidence>
<dbReference type="SUPFAM" id="SSF160920">
    <property type="entry name" value="PSTPO5379-like"/>
    <property type="match status" value="1"/>
</dbReference>
<dbReference type="Pfam" id="PF07286">
    <property type="entry name" value="D-Glu_cyclase"/>
    <property type="match status" value="1"/>
</dbReference>
<evidence type="ECO:0000256" key="2">
    <source>
        <dbReference type="ARBA" id="ARBA00023239"/>
    </source>
</evidence>
<protein>
    <recommendedName>
        <fullName evidence="3">Putative hydro-lyase ACFFUT_06510</fullName>
        <ecNumber evidence="3">4.2.1.-</ecNumber>
    </recommendedName>
</protein>
<dbReference type="InterPro" id="IPR038021">
    <property type="entry name" value="Putative_hydro-lyase"/>
</dbReference>
<dbReference type="EMBL" id="JBHMEA010000016">
    <property type="protein sequence ID" value="MFB9231439.1"/>
    <property type="molecule type" value="Genomic_DNA"/>
</dbReference>
<evidence type="ECO:0000256" key="3">
    <source>
        <dbReference type="HAMAP-Rule" id="MF_01830"/>
    </source>
</evidence>
<dbReference type="RefSeq" id="WP_213888767.1">
    <property type="nucleotide sequence ID" value="NZ_JAGFNU010000005.1"/>
</dbReference>
<gene>
    <name evidence="4" type="ORF">ACFFUT_06510</name>
</gene>
<dbReference type="PIRSF" id="PIRSF029755">
    <property type="entry name" value="UCP029755"/>
    <property type="match status" value="1"/>
</dbReference>
<dbReference type="PANTHER" id="PTHR32022:SF10">
    <property type="entry name" value="D-GLUTAMATE CYCLASE, MITOCHONDRIAL"/>
    <property type="match status" value="1"/>
</dbReference>
<proteinExistence type="inferred from homology"/>
<dbReference type="InterPro" id="IPR016938">
    <property type="entry name" value="UPF0317"/>
</dbReference>
<dbReference type="PANTHER" id="PTHR32022">
    <property type="entry name" value="D-GLUTAMATE CYCLASE, MITOCHONDRIAL"/>
    <property type="match status" value="1"/>
</dbReference>
<reference evidence="4 5" key="1">
    <citation type="submission" date="2024-09" db="EMBL/GenBank/DDBJ databases">
        <authorList>
            <person name="Sun Q."/>
            <person name="Mori K."/>
        </authorList>
    </citation>
    <scope>NUCLEOTIDE SEQUENCE [LARGE SCALE GENOMIC DNA]</scope>
    <source>
        <strain evidence="4 5">CECT 8726</strain>
    </source>
</reference>
<dbReference type="Proteomes" id="UP001589683">
    <property type="component" value="Unassembled WGS sequence"/>
</dbReference>
<dbReference type="Gene3D" id="3.30.2040.10">
    <property type="entry name" value="PSTPO5379-like domain"/>
    <property type="match status" value="1"/>
</dbReference>
<comment type="similarity">
    <text evidence="1 3">Belongs to the D-glutamate cyclase family.</text>
</comment>
<dbReference type="NCBIfam" id="NF003969">
    <property type="entry name" value="PRK05463.1"/>
    <property type="match status" value="1"/>
</dbReference>
<dbReference type="HAMAP" id="MF_01830">
    <property type="entry name" value="Hydro_lyase"/>
    <property type="match status" value="1"/>
</dbReference>